<feature type="region of interest" description="Disordered" evidence="1">
    <location>
        <begin position="1"/>
        <end position="78"/>
    </location>
</feature>
<gene>
    <name evidence="2" type="ORF">M437DRAFT_70615</name>
</gene>
<dbReference type="RefSeq" id="XP_040874693.1">
    <property type="nucleotide sequence ID" value="XM_041025507.1"/>
</dbReference>
<dbReference type="HOGENOM" id="CLU_1677488_0_0_1"/>
<dbReference type="GeneID" id="63918880"/>
<evidence type="ECO:0000256" key="1">
    <source>
        <dbReference type="SAM" id="MobiDB-lite"/>
    </source>
</evidence>
<dbReference type="AlphaFoldDB" id="A0A074VFC6"/>
<dbReference type="Proteomes" id="UP000030672">
    <property type="component" value="Unassembled WGS sequence"/>
</dbReference>
<reference evidence="2 3" key="1">
    <citation type="journal article" date="2014" name="BMC Genomics">
        <title>Genome sequencing of four Aureobasidium pullulans varieties: biotechnological potential, stress tolerance, and description of new species.</title>
        <authorList>
            <person name="Gostin Ar C."/>
            <person name="Ohm R.A."/>
            <person name="Kogej T."/>
            <person name="Sonjak S."/>
            <person name="Turk M."/>
            <person name="Zajc J."/>
            <person name="Zalar P."/>
            <person name="Grube M."/>
            <person name="Sun H."/>
            <person name="Han J."/>
            <person name="Sharma A."/>
            <person name="Chiniquy J."/>
            <person name="Ngan C.Y."/>
            <person name="Lipzen A."/>
            <person name="Barry K."/>
            <person name="Grigoriev I.V."/>
            <person name="Gunde-Cimerman N."/>
        </authorList>
    </citation>
    <scope>NUCLEOTIDE SEQUENCE [LARGE SCALE GENOMIC DNA]</scope>
    <source>
        <strain evidence="2 3">CBS 110374</strain>
    </source>
</reference>
<feature type="compositionally biased region" description="Basic and acidic residues" evidence="1">
    <location>
        <begin position="41"/>
        <end position="51"/>
    </location>
</feature>
<evidence type="ECO:0000313" key="3">
    <source>
        <dbReference type="Proteomes" id="UP000030672"/>
    </source>
</evidence>
<proteinExistence type="predicted"/>
<organism evidence="2 3">
    <name type="scientific">Aureobasidium melanogenum (strain CBS 110374)</name>
    <name type="common">Aureobasidium pullulans var. melanogenum</name>
    <dbReference type="NCBI Taxonomy" id="1043003"/>
    <lineage>
        <taxon>Eukaryota</taxon>
        <taxon>Fungi</taxon>
        <taxon>Dikarya</taxon>
        <taxon>Ascomycota</taxon>
        <taxon>Pezizomycotina</taxon>
        <taxon>Dothideomycetes</taxon>
        <taxon>Dothideomycetidae</taxon>
        <taxon>Dothideales</taxon>
        <taxon>Saccotheciaceae</taxon>
        <taxon>Aureobasidium</taxon>
    </lineage>
</organism>
<dbReference type="EMBL" id="KL584877">
    <property type="protein sequence ID" value="KEQ57669.1"/>
    <property type="molecule type" value="Genomic_DNA"/>
</dbReference>
<protein>
    <submittedName>
        <fullName evidence="2">Uncharacterized protein</fullName>
    </submittedName>
</protein>
<keyword evidence="3" id="KW-1185">Reference proteome</keyword>
<evidence type="ECO:0000313" key="2">
    <source>
        <dbReference type="EMBL" id="KEQ57669.1"/>
    </source>
</evidence>
<feature type="compositionally biased region" description="Polar residues" evidence="1">
    <location>
        <begin position="1"/>
        <end position="22"/>
    </location>
</feature>
<name>A0A074VFC6_AURM1</name>
<accession>A0A074VFC6</accession>
<sequence>MAQDIASSSLYRSHLSPPTVSSLPPGQPGPTDQTGTLKRKRTDEESADTTKRGGPVLELSNLGTSKLSRNDDSTSETAKLDKSSDMFIKCRWLGENSMYLFSISLNVNMDETSLWNKIRDKLHCSLNHAAGVEVLDTIKLRGGARWTISSAPKIESS</sequence>
<feature type="compositionally biased region" description="Basic and acidic residues" evidence="1">
    <location>
        <begin position="68"/>
        <end position="78"/>
    </location>
</feature>